<accession>A0A9Q3VA38</accession>
<comment type="caution">
    <text evidence="3">The sequence shown here is derived from an EMBL/GenBank/DDBJ whole genome shotgun (WGS) entry which is preliminary data.</text>
</comment>
<evidence type="ECO:0000256" key="1">
    <source>
        <dbReference type="ARBA" id="ARBA00022679"/>
    </source>
</evidence>
<evidence type="ECO:0000259" key="2">
    <source>
        <dbReference type="Pfam" id="PF01171"/>
    </source>
</evidence>
<dbReference type="Gene3D" id="3.40.50.620">
    <property type="entry name" value="HUPs"/>
    <property type="match status" value="1"/>
</dbReference>
<keyword evidence="1" id="KW-0808">Transferase</keyword>
<gene>
    <name evidence="3" type="ORF">G8S53_06525</name>
</gene>
<reference evidence="3" key="1">
    <citation type="submission" date="2020-02" db="EMBL/GenBank/DDBJ databases">
        <authorList>
            <person name="Fillo S."/>
            <person name="Giordani F."/>
            <person name="Tonon E."/>
            <person name="Drigo I."/>
            <person name="Anselmo A."/>
            <person name="Fortunato A."/>
            <person name="Bano L."/>
            <person name="Lista F."/>
        </authorList>
    </citation>
    <scope>NUCLEOTIDE SEQUENCE</scope>
    <source>
        <strain evidence="3">IZSVe-TV_9877_3_12</strain>
    </source>
</reference>
<dbReference type="RefSeq" id="WP_003378406.1">
    <property type="nucleotide sequence ID" value="NZ_JAAMYB010000005.1"/>
</dbReference>
<dbReference type="AlphaFoldDB" id="A0A9Q3VA38"/>
<dbReference type="Pfam" id="PF01171">
    <property type="entry name" value="ATP_bind_3"/>
    <property type="match status" value="1"/>
</dbReference>
<dbReference type="EMBL" id="JAAMYB010000005">
    <property type="protein sequence ID" value="MCD3194942.1"/>
    <property type="molecule type" value="Genomic_DNA"/>
</dbReference>
<dbReference type="InterPro" id="IPR035107">
    <property type="entry name" value="tRNA_thiolation_TtcA_Ctu1"/>
</dbReference>
<name>A0A9Q3VA38_CLOBO</name>
<evidence type="ECO:0000313" key="4">
    <source>
        <dbReference type="Proteomes" id="UP000813637"/>
    </source>
</evidence>
<evidence type="ECO:0000313" key="3">
    <source>
        <dbReference type="EMBL" id="MCD3194942.1"/>
    </source>
</evidence>
<dbReference type="InterPro" id="IPR011063">
    <property type="entry name" value="TilS/TtcA_N"/>
</dbReference>
<dbReference type="CDD" id="cd24138">
    <property type="entry name" value="TtcA-like"/>
    <property type="match status" value="1"/>
</dbReference>
<dbReference type="GO" id="GO:0008033">
    <property type="term" value="P:tRNA processing"/>
    <property type="evidence" value="ECO:0007669"/>
    <property type="project" value="InterPro"/>
</dbReference>
<dbReference type="GO" id="GO:0016740">
    <property type="term" value="F:transferase activity"/>
    <property type="evidence" value="ECO:0007669"/>
    <property type="project" value="UniProtKB-KW"/>
</dbReference>
<reference evidence="3" key="2">
    <citation type="journal article" date="2021" name="Microorganisms">
        <title>Extensive Genome Exploration of Clostridium botulinum Group III Field Strains.</title>
        <authorList>
            <person name="Fillo S."/>
            <person name="Giordani F."/>
            <person name="Tonon E."/>
            <person name="Drigo I."/>
            <person name="Anselmo A."/>
            <person name="Fortunato A."/>
            <person name="Lista F."/>
            <person name="Bano L."/>
        </authorList>
    </citation>
    <scope>NUCLEOTIDE SEQUENCE</scope>
    <source>
        <strain evidence="3">IZSVe-TV_9877_3_12</strain>
    </source>
</reference>
<dbReference type="PANTHER" id="PTHR43686:SF1">
    <property type="entry name" value="AMINOTRAN_5 DOMAIN-CONTAINING PROTEIN"/>
    <property type="match status" value="1"/>
</dbReference>
<dbReference type="PANTHER" id="PTHR43686">
    <property type="entry name" value="SULFURTRANSFERASE-RELATED"/>
    <property type="match status" value="1"/>
</dbReference>
<dbReference type="SUPFAM" id="SSF52402">
    <property type="entry name" value="Adenine nucleotide alpha hydrolases-like"/>
    <property type="match status" value="1"/>
</dbReference>
<proteinExistence type="predicted"/>
<protein>
    <submittedName>
        <fullName evidence="3">tRNA 2-thiocytidine biosynthesis protein TtcA</fullName>
    </submittedName>
</protein>
<dbReference type="Proteomes" id="UP000813637">
    <property type="component" value="Unassembled WGS sequence"/>
</dbReference>
<sequence length="241" mass="27573">MQKLLSRLRRAVVDFDLIQSGDKIAVGLSGGKDSITLLYLLNAYKRFSPEPFELIAITLDPGAGADFTEMIRICKELNVPYYLFKTRIKEIVFDIRKESNPCSLCANLRRGSLNDHAKKLGCNKIALGHHKNDAIETLLMSMFYEGRINTFLPDTYLSRADIHIIRPMVYIDEQSIKSFINNSNISIVENPCPANGFTKREYMKNLTYSLENDIPGLKNNLLNSLSNIEQLNIWHKKNKYH</sequence>
<organism evidence="3 4">
    <name type="scientific">Clostridium botulinum C</name>
    <dbReference type="NCBI Taxonomy" id="36828"/>
    <lineage>
        <taxon>Bacteria</taxon>
        <taxon>Bacillati</taxon>
        <taxon>Bacillota</taxon>
        <taxon>Clostridia</taxon>
        <taxon>Eubacteriales</taxon>
        <taxon>Clostridiaceae</taxon>
        <taxon>Clostridium</taxon>
    </lineage>
</organism>
<dbReference type="InterPro" id="IPR014729">
    <property type="entry name" value="Rossmann-like_a/b/a_fold"/>
</dbReference>
<dbReference type="PIRSF" id="PIRSF004976">
    <property type="entry name" value="ATPase_YdaO"/>
    <property type="match status" value="1"/>
</dbReference>
<feature type="domain" description="tRNA(Ile)-lysidine/2-thiocytidine synthase N-terminal" evidence="2">
    <location>
        <begin position="23"/>
        <end position="193"/>
    </location>
</feature>